<feature type="region of interest" description="Disordered" evidence="1">
    <location>
        <begin position="1"/>
        <end position="25"/>
    </location>
</feature>
<organism evidence="2 3">
    <name type="scientific">Kipferlia bialata</name>
    <dbReference type="NCBI Taxonomy" id="797122"/>
    <lineage>
        <taxon>Eukaryota</taxon>
        <taxon>Metamonada</taxon>
        <taxon>Carpediemonas-like organisms</taxon>
        <taxon>Kipferlia</taxon>
    </lineage>
</organism>
<keyword evidence="3" id="KW-1185">Reference proteome</keyword>
<dbReference type="Gene3D" id="2.60.120.260">
    <property type="entry name" value="Galactose-binding domain-like"/>
    <property type="match status" value="1"/>
</dbReference>
<dbReference type="OrthoDB" id="10052615at2759"/>
<gene>
    <name evidence="2" type="ORF">KIPB_014442</name>
</gene>
<comment type="caution">
    <text evidence="2">The sequence shown here is derived from an EMBL/GenBank/DDBJ whole genome shotgun (WGS) entry which is preliminary data.</text>
</comment>
<dbReference type="EMBL" id="BDIP01007423">
    <property type="protein sequence ID" value="GCA64492.1"/>
    <property type="molecule type" value="Genomic_DNA"/>
</dbReference>
<name>A0A391PAA4_9EUKA</name>
<protein>
    <submittedName>
        <fullName evidence="2">Uncharacterized protein</fullName>
    </submittedName>
</protein>
<evidence type="ECO:0000313" key="2">
    <source>
        <dbReference type="EMBL" id="GCA64492.1"/>
    </source>
</evidence>
<evidence type="ECO:0000313" key="3">
    <source>
        <dbReference type="Proteomes" id="UP000265618"/>
    </source>
</evidence>
<evidence type="ECO:0000256" key="1">
    <source>
        <dbReference type="SAM" id="MobiDB-lite"/>
    </source>
</evidence>
<dbReference type="Proteomes" id="UP000265618">
    <property type="component" value="Unassembled WGS sequence"/>
</dbReference>
<accession>A0A391PAA4</accession>
<reference evidence="2 3" key="1">
    <citation type="journal article" date="2018" name="PLoS ONE">
        <title>The draft genome of Kipferlia bialata reveals reductive genome evolution in fornicate parasites.</title>
        <authorList>
            <person name="Tanifuji G."/>
            <person name="Takabayashi S."/>
            <person name="Kume K."/>
            <person name="Takagi M."/>
            <person name="Nakayama T."/>
            <person name="Kamikawa R."/>
            <person name="Inagaki Y."/>
            <person name="Hashimoto T."/>
        </authorList>
    </citation>
    <scope>NUCLEOTIDE SEQUENCE [LARGE SCALE GENOMIC DNA]</scope>
    <source>
        <strain evidence="2">NY0173</strain>
    </source>
</reference>
<proteinExistence type="predicted"/>
<dbReference type="AlphaFoldDB" id="A0A391PAA4"/>
<feature type="non-terminal residue" evidence="2">
    <location>
        <position position="63"/>
    </location>
</feature>
<sequence length="63" mass="7093">MEAVSTGRPHVVSLRRAPSPEAPQELPELEVQRLDYRVTYATSHSSTYVPDNILMDEPENPKS</sequence>